<dbReference type="PANTHER" id="PTHR38605:SF1">
    <property type="entry name" value="ATPASE"/>
    <property type="match status" value="1"/>
</dbReference>
<dbReference type="Pfam" id="PF04317">
    <property type="entry name" value="DUF463"/>
    <property type="match status" value="1"/>
</dbReference>
<dbReference type="EMBL" id="JAMZEJ010000003">
    <property type="protein sequence ID" value="MCQ8240122.1"/>
    <property type="molecule type" value="Genomic_DNA"/>
</dbReference>
<proteinExistence type="predicted"/>
<evidence type="ECO:0000313" key="2">
    <source>
        <dbReference type="Proteomes" id="UP001524547"/>
    </source>
</evidence>
<accession>A0ABT1VUV3</accession>
<keyword evidence="2" id="KW-1185">Reference proteome</keyword>
<protein>
    <submittedName>
        <fullName evidence="1">YcjX family protein</fullName>
    </submittedName>
</protein>
<dbReference type="RefSeq" id="WP_422918872.1">
    <property type="nucleotide sequence ID" value="NZ_JAMZEJ010000003.1"/>
</dbReference>
<reference evidence="1 2" key="1">
    <citation type="submission" date="2022-06" db="EMBL/GenBank/DDBJ databases">
        <title>Rhizosaccharibacter gen. nov. sp. nov. KSS12, endophytic bacteria isolated from sugarcane.</title>
        <authorList>
            <person name="Pitiwittayakul N."/>
        </authorList>
    </citation>
    <scope>NUCLEOTIDE SEQUENCE [LARGE SCALE GENOMIC DNA]</scope>
    <source>
        <strain evidence="1 2">KSS12</strain>
    </source>
</reference>
<dbReference type="PIRSF" id="PIRSF019381">
    <property type="entry name" value="YcjX"/>
    <property type="match status" value="1"/>
</dbReference>
<name>A0ABT1VUV3_9PROT</name>
<evidence type="ECO:0000313" key="1">
    <source>
        <dbReference type="EMBL" id="MCQ8240122.1"/>
    </source>
</evidence>
<dbReference type="PANTHER" id="PTHR38605">
    <property type="entry name" value="ATPASE-RELATED"/>
    <property type="match status" value="1"/>
</dbReference>
<comment type="caution">
    <text evidence="1">The sequence shown here is derived from an EMBL/GenBank/DDBJ whole genome shotgun (WGS) entry which is preliminary data.</text>
</comment>
<sequence>MRIGVTGLARSGKTVLLSAIAASLLAPPGHRPFPGRLLGVRVAPGGAGTIPRFDPWGHLAALAADPPRWPARTDAVSLLALELEVDASPLPPRRLRLELLDYPGEWLLDLPLLSVSFAQWSGEVLDRLERLPAAAAAEAVPFLRFVRSLPAGMAADEALAASGHRLYRALLNQLRDRHGLSLLQPGRFLMPPPGAEPPWMEFFPILGNGGLVSLMGERFEAYKTATRNDLASPSFGRIDRLVVLADLLGALHTGQVAFADAQAALRATARALHWRGSWLATLSAMARFGLPAPAIGRVAFAATKADHVGERQRGNLESLLRNMVSVPATGSLTEAMATAPVPTACFALAALRCTEDFVWSLDGHPVSAVRGRLIGGDRLTRSYPGEVPDVPPDATFWQHPFLKLPDFEPVRLPSAGRNGVPNIGLSTLLGFLLEDIL</sequence>
<gene>
    <name evidence="1" type="ORF">NFI88_04615</name>
</gene>
<organism evidence="1 2">
    <name type="scientific">Rhizosaccharibacter radicis</name>
    <dbReference type="NCBI Taxonomy" id="2782605"/>
    <lineage>
        <taxon>Bacteria</taxon>
        <taxon>Pseudomonadati</taxon>
        <taxon>Pseudomonadota</taxon>
        <taxon>Alphaproteobacteria</taxon>
        <taxon>Acetobacterales</taxon>
        <taxon>Acetobacteraceae</taxon>
        <taxon>Rhizosaccharibacter</taxon>
    </lineage>
</organism>
<dbReference type="Proteomes" id="UP001524547">
    <property type="component" value="Unassembled WGS sequence"/>
</dbReference>
<dbReference type="InterPro" id="IPR007413">
    <property type="entry name" value="YcjX-like"/>
</dbReference>